<dbReference type="Pfam" id="PF00481">
    <property type="entry name" value="PP2C"/>
    <property type="match status" value="1"/>
</dbReference>
<feature type="region of interest" description="Disordered" evidence="1">
    <location>
        <begin position="307"/>
        <end position="332"/>
    </location>
</feature>
<proteinExistence type="predicted"/>
<evidence type="ECO:0000256" key="1">
    <source>
        <dbReference type="SAM" id="MobiDB-lite"/>
    </source>
</evidence>
<sequence>MTATERAAEIAFRGAAAEPALQNSQPEKEVNGGTETVNHVSQNLVTHMETHFAATSRPLEPEEYKQTIQRVIKAVDRDLDRADLTGGSTVALALIDTKQGVLVEADLGDSHIVFAEHQFDSSVIIGGSDDGNGTAISDGVGGWKVEVLSVEHAPDKPEERKRVEEAGGQINYVTGIPRIGGVSMARALGDIQYKKPRVNRLAGHDLSDLAGVQTGVAPGKTVTSDLVSNKAHCSIRHLDGQSLILLASDGVGDAKDAEEVTRLAVDRWNQGMAARDIAEELTRREGKRGGADNCTVIVVVLDTDTKGRRSVDSPTRTSLDIPLEGSGSRRRRRSSIASLKDWIRG</sequence>
<dbReference type="SMART" id="SM00332">
    <property type="entry name" value="PP2Cc"/>
    <property type="match status" value="1"/>
</dbReference>
<accession>A0A9W8YKG0</accession>
<keyword evidence="4" id="KW-1185">Reference proteome</keyword>
<reference evidence="3" key="1">
    <citation type="submission" date="2022-10" db="EMBL/GenBank/DDBJ databases">
        <title>Tapping the CABI collections for fungal endophytes: first genome assemblies for Collariella, Neodidymelliopsis, Ascochyta clinopodiicola, Didymella pomorum, Didymosphaeria variabile, Neocosmospora piperis and Neocucurbitaria cava.</title>
        <authorList>
            <person name="Hill R."/>
        </authorList>
    </citation>
    <scope>NUCLEOTIDE SEQUENCE</scope>
    <source>
        <strain evidence="3">IMI 356814</strain>
    </source>
</reference>
<feature type="region of interest" description="Disordered" evidence="1">
    <location>
        <begin position="12"/>
        <end position="33"/>
    </location>
</feature>
<evidence type="ECO:0000313" key="4">
    <source>
        <dbReference type="Proteomes" id="UP001140560"/>
    </source>
</evidence>
<dbReference type="Proteomes" id="UP001140560">
    <property type="component" value="Unassembled WGS sequence"/>
</dbReference>
<dbReference type="PANTHER" id="PTHR47992">
    <property type="entry name" value="PROTEIN PHOSPHATASE"/>
    <property type="match status" value="1"/>
</dbReference>
<dbReference type="SUPFAM" id="SSF81606">
    <property type="entry name" value="PP2C-like"/>
    <property type="match status" value="1"/>
</dbReference>
<dbReference type="Gene3D" id="3.60.40.10">
    <property type="entry name" value="PPM-type phosphatase domain"/>
    <property type="match status" value="1"/>
</dbReference>
<evidence type="ECO:0000313" key="3">
    <source>
        <dbReference type="EMBL" id="KAJ4377927.1"/>
    </source>
</evidence>
<comment type="caution">
    <text evidence="3">The sequence shown here is derived from an EMBL/GenBank/DDBJ whole genome shotgun (WGS) entry which is preliminary data.</text>
</comment>
<gene>
    <name evidence="3" type="ORF">N0V83_000757</name>
</gene>
<dbReference type="OrthoDB" id="659at2759"/>
<dbReference type="EMBL" id="JAPEUY010000001">
    <property type="protein sequence ID" value="KAJ4377927.1"/>
    <property type="molecule type" value="Genomic_DNA"/>
</dbReference>
<dbReference type="AlphaFoldDB" id="A0A9W8YKG0"/>
<dbReference type="CDD" id="cd00143">
    <property type="entry name" value="PP2Cc"/>
    <property type="match status" value="1"/>
</dbReference>
<feature type="domain" description="PPM-type phosphatase" evidence="2">
    <location>
        <begin position="15"/>
        <end position="301"/>
    </location>
</feature>
<dbReference type="GO" id="GO:0004722">
    <property type="term" value="F:protein serine/threonine phosphatase activity"/>
    <property type="evidence" value="ECO:0007669"/>
    <property type="project" value="InterPro"/>
</dbReference>
<evidence type="ECO:0000259" key="2">
    <source>
        <dbReference type="PROSITE" id="PS51746"/>
    </source>
</evidence>
<protein>
    <recommendedName>
        <fullName evidence="2">PPM-type phosphatase domain-containing protein</fullName>
    </recommendedName>
</protein>
<dbReference type="PROSITE" id="PS51746">
    <property type="entry name" value="PPM_2"/>
    <property type="match status" value="1"/>
</dbReference>
<organism evidence="3 4">
    <name type="scientific">Neocucurbitaria cava</name>
    <dbReference type="NCBI Taxonomy" id="798079"/>
    <lineage>
        <taxon>Eukaryota</taxon>
        <taxon>Fungi</taxon>
        <taxon>Dikarya</taxon>
        <taxon>Ascomycota</taxon>
        <taxon>Pezizomycotina</taxon>
        <taxon>Dothideomycetes</taxon>
        <taxon>Pleosporomycetidae</taxon>
        <taxon>Pleosporales</taxon>
        <taxon>Pleosporineae</taxon>
        <taxon>Cucurbitariaceae</taxon>
        <taxon>Neocucurbitaria</taxon>
    </lineage>
</organism>
<dbReference type="InterPro" id="IPR015655">
    <property type="entry name" value="PP2C"/>
</dbReference>
<name>A0A9W8YKG0_9PLEO</name>
<dbReference type="InterPro" id="IPR001932">
    <property type="entry name" value="PPM-type_phosphatase-like_dom"/>
</dbReference>
<dbReference type="InterPro" id="IPR036457">
    <property type="entry name" value="PPM-type-like_dom_sf"/>
</dbReference>